<evidence type="ECO:0000313" key="5">
    <source>
        <dbReference type="Proteomes" id="UP000663829"/>
    </source>
</evidence>
<dbReference type="InterPro" id="IPR003100">
    <property type="entry name" value="PAZ_dom"/>
</dbReference>
<dbReference type="Proteomes" id="UP000663829">
    <property type="component" value="Unassembled WGS sequence"/>
</dbReference>
<protein>
    <recommendedName>
        <fullName evidence="2">PAZ domain-containing protein</fullName>
    </recommendedName>
</protein>
<dbReference type="Gene3D" id="2.170.260.10">
    <property type="entry name" value="paz domain"/>
    <property type="match status" value="1"/>
</dbReference>
<dbReference type="Pfam" id="PF02170">
    <property type="entry name" value="PAZ"/>
    <property type="match status" value="1"/>
</dbReference>
<reference evidence="3" key="1">
    <citation type="submission" date="2021-02" db="EMBL/GenBank/DDBJ databases">
        <authorList>
            <person name="Nowell W R."/>
        </authorList>
    </citation>
    <scope>NUCLEOTIDE SEQUENCE</scope>
</reference>
<dbReference type="SMART" id="SM00949">
    <property type="entry name" value="PAZ"/>
    <property type="match status" value="1"/>
</dbReference>
<dbReference type="EMBL" id="CAJNOQ010009030">
    <property type="protein sequence ID" value="CAF1213517.1"/>
    <property type="molecule type" value="Genomic_DNA"/>
</dbReference>
<feature type="compositionally biased region" description="Low complexity" evidence="1">
    <location>
        <begin position="17"/>
        <end position="30"/>
    </location>
</feature>
<feature type="region of interest" description="Disordered" evidence="1">
    <location>
        <begin position="1"/>
        <end position="30"/>
    </location>
</feature>
<dbReference type="Pfam" id="PF16488">
    <property type="entry name" value="ArgoL2"/>
    <property type="match status" value="1"/>
</dbReference>
<dbReference type="EMBL" id="CAJOBC010009031">
    <property type="protein sequence ID" value="CAF3977460.1"/>
    <property type="molecule type" value="Genomic_DNA"/>
</dbReference>
<dbReference type="CDD" id="cd02846">
    <property type="entry name" value="PAZ_argonaute_like"/>
    <property type="match status" value="1"/>
</dbReference>
<dbReference type="GO" id="GO:0003723">
    <property type="term" value="F:RNA binding"/>
    <property type="evidence" value="ECO:0007669"/>
    <property type="project" value="InterPro"/>
</dbReference>
<dbReference type="SMART" id="SM01163">
    <property type="entry name" value="DUF1785"/>
    <property type="match status" value="1"/>
</dbReference>
<dbReference type="PANTHER" id="PTHR22891">
    <property type="entry name" value="EUKARYOTIC TRANSLATION INITIATION FACTOR 2C"/>
    <property type="match status" value="1"/>
</dbReference>
<proteinExistence type="predicted"/>
<comment type="caution">
    <text evidence="3">The sequence shown here is derived from an EMBL/GenBank/DDBJ whole genome shotgun (WGS) entry which is preliminary data.</text>
</comment>
<evidence type="ECO:0000313" key="4">
    <source>
        <dbReference type="EMBL" id="CAF3977460.1"/>
    </source>
</evidence>
<organism evidence="3 5">
    <name type="scientific">Didymodactylos carnosus</name>
    <dbReference type="NCBI Taxonomy" id="1234261"/>
    <lineage>
        <taxon>Eukaryota</taxon>
        <taxon>Metazoa</taxon>
        <taxon>Spiralia</taxon>
        <taxon>Gnathifera</taxon>
        <taxon>Rotifera</taxon>
        <taxon>Eurotatoria</taxon>
        <taxon>Bdelloidea</taxon>
        <taxon>Philodinida</taxon>
        <taxon>Philodinidae</taxon>
        <taxon>Didymodactylos</taxon>
    </lineage>
</organism>
<dbReference type="Proteomes" id="UP000681722">
    <property type="component" value="Unassembled WGS sequence"/>
</dbReference>
<gene>
    <name evidence="3" type="ORF">GPM918_LOCUS24334</name>
    <name evidence="4" type="ORF">SRO942_LOCUS24333</name>
</gene>
<dbReference type="Pfam" id="PF08699">
    <property type="entry name" value="ArgoL1"/>
    <property type="match status" value="1"/>
</dbReference>
<dbReference type="AlphaFoldDB" id="A0A814XDI5"/>
<accession>A0A814XDI5</accession>
<feature type="domain" description="PAZ" evidence="2">
    <location>
        <begin position="344"/>
        <end position="448"/>
    </location>
</feature>
<evidence type="ECO:0000256" key="1">
    <source>
        <dbReference type="SAM" id="MobiDB-lite"/>
    </source>
</evidence>
<name>A0A814XDI5_9BILA</name>
<evidence type="ECO:0000313" key="3">
    <source>
        <dbReference type="EMBL" id="CAF1213517.1"/>
    </source>
</evidence>
<sequence length="547" mass="62113">MKPSGRGRGHGREQVFSSIAPPSPSISSTSLTHVVTTSGKSDTLSDEGIASSIVTLNIPQPTTAIKSTVPHGRGQVKRDVPPSAPEISIAVRQSQITAIDDDILDTSKRAVTTTKQPQITTVDDTSIATSQITTTTISSVTSKKSGRSCFITDDKRSKWIVSELTEQQFLTTERPLKPKTLGELGLMIQVMVNCYPVTWYPKEGIEIFKFIIRLTDKSIDFAKLVLPEDFDSLECLKQVLSSVLHEQCSSTANFVNKRVFYSITDNGNASNLGEGKALWSGFYSCLMFSKGRYKLLVNLDVSHSCFLKKQPFHKFLCEVMANSPCGFYYTKGKRNEREKVTIEDCVYYLDPINNQAYYDDELKFLVKHCKDMKVRANYGSTITYTIDSLGQSASTQIFYWKIKHKQKTSTVEEYFQERYNINLRYPRLPVLKTTKGTYLPMELVDVEPACIRKINDDQRATVTQLTSKKPFERRRQIEHVRNKQQNFDEDPFVKQWGLNIDPRMLIILARVLSMPTIHYNKTYEVTERNNRGKQGLWDAQGITIKCD</sequence>
<dbReference type="InterPro" id="IPR036085">
    <property type="entry name" value="PAZ_dom_sf"/>
</dbReference>
<evidence type="ECO:0000259" key="2">
    <source>
        <dbReference type="PROSITE" id="PS50821"/>
    </source>
</evidence>
<keyword evidence="5" id="KW-1185">Reference proteome</keyword>
<dbReference type="OrthoDB" id="5971213at2759"/>
<dbReference type="InterPro" id="IPR014811">
    <property type="entry name" value="ArgoL1"/>
</dbReference>
<dbReference type="SUPFAM" id="SSF101690">
    <property type="entry name" value="PAZ domain"/>
    <property type="match status" value="1"/>
</dbReference>
<dbReference type="InterPro" id="IPR032472">
    <property type="entry name" value="ArgoL2"/>
</dbReference>
<dbReference type="PROSITE" id="PS50821">
    <property type="entry name" value="PAZ"/>
    <property type="match status" value="1"/>
</dbReference>